<dbReference type="InterPro" id="IPR011009">
    <property type="entry name" value="Kinase-like_dom_sf"/>
</dbReference>
<dbReference type="Pfam" id="PF17874">
    <property type="entry name" value="TPR_MalT"/>
    <property type="match status" value="1"/>
</dbReference>
<dbReference type="SMART" id="SM00028">
    <property type="entry name" value="TPR"/>
    <property type="match status" value="5"/>
</dbReference>
<dbReference type="GO" id="GO:1990604">
    <property type="term" value="C:IRE1-TRAF2-ASK1 complex"/>
    <property type="evidence" value="ECO:0007669"/>
    <property type="project" value="TreeGrafter"/>
</dbReference>
<dbReference type="Pfam" id="PF06479">
    <property type="entry name" value="Ribonuc_2-5A"/>
    <property type="match status" value="1"/>
</dbReference>
<keyword evidence="2" id="KW-1185">Reference proteome</keyword>
<name>A0A6S7HFM6_PARCT</name>
<dbReference type="Gene3D" id="1.25.40.10">
    <property type="entry name" value="Tetratricopeptide repeat domain"/>
    <property type="match status" value="1"/>
</dbReference>
<dbReference type="GO" id="GO:0005524">
    <property type="term" value="F:ATP binding"/>
    <property type="evidence" value="ECO:0007669"/>
    <property type="project" value="InterPro"/>
</dbReference>
<dbReference type="InterPro" id="IPR011990">
    <property type="entry name" value="TPR-like_helical_dom_sf"/>
</dbReference>
<dbReference type="GO" id="GO:0070059">
    <property type="term" value="P:intrinsic apoptotic signaling pathway in response to endoplasmic reticulum stress"/>
    <property type="evidence" value="ECO:0007669"/>
    <property type="project" value="TreeGrafter"/>
</dbReference>
<evidence type="ECO:0000313" key="2">
    <source>
        <dbReference type="Proteomes" id="UP001152795"/>
    </source>
</evidence>
<dbReference type="InterPro" id="IPR000719">
    <property type="entry name" value="Prot_kinase_dom"/>
</dbReference>
<dbReference type="EMBL" id="CACRXK020004579">
    <property type="protein sequence ID" value="CAB4003256.1"/>
    <property type="molecule type" value="Genomic_DNA"/>
</dbReference>
<dbReference type="PROSITE" id="PS50005">
    <property type="entry name" value="TPR"/>
    <property type="match status" value="5"/>
</dbReference>
<dbReference type="PANTHER" id="PTHR13954:SF28">
    <property type="match status" value="1"/>
</dbReference>
<reference evidence="1" key="1">
    <citation type="submission" date="2020-04" db="EMBL/GenBank/DDBJ databases">
        <authorList>
            <person name="Alioto T."/>
            <person name="Alioto T."/>
            <person name="Gomez Garrido J."/>
        </authorList>
    </citation>
    <scope>NUCLEOTIDE SEQUENCE</scope>
    <source>
        <strain evidence="1">A484AB</strain>
    </source>
</reference>
<dbReference type="GO" id="GO:0051082">
    <property type="term" value="F:unfolded protein binding"/>
    <property type="evidence" value="ECO:0007669"/>
    <property type="project" value="TreeGrafter"/>
</dbReference>
<dbReference type="InterPro" id="IPR019734">
    <property type="entry name" value="TPR_rpt"/>
</dbReference>
<dbReference type="InterPro" id="IPR041617">
    <property type="entry name" value="TPR_MalT"/>
</dbReference>
<accession>A0A6S7HFM6</accession>
<dbReference type="PANTHER" id="PTHR13954">
    <property type="entry name" value="IRE1-RELATED"/>
    <property type="match status" value="1"/>
</dbReference>
<dbReference type="SUPFAM" id="SSF56112">
    <property type="entry name" value="Protein kinase-like (PK-like)"/>
    <property type="match status" value="1"/>
</dbReference>
<dbReference type="SUPFAM" id="SSF48452">
    <property type="entry name" value="TPR-like"/>
    <property type="match status" value="1"/>
</dbReference>
<organism evidence="1 2">
    <name type="scientific">Paramuricea clavata</name>
    <name type="common">Red gorgonian</name>
    <name type="synonym">Violescent sea-whip</name>
    <dbReference type="NCBI Taxonomy" id="317549"/>
    <lineage>
        <taxon>Eukaryota</taxon>
        <taxon>Metazoa</taxon>
        <taxon>Cnidaria</taxon>
        <taxon>Anthozoa</taxon>
        <taxon>Octocorallia</taxon>
        <taxon>Malacalcyonacea</taxon>
        <taxon>Plexauridae</taxon>
        <taxon>Paramuricea</taxon>
    </lineage>
</organism>
<evidence type="ECO:0000313" key="1">
    <source>
        <dbReference type="EMBL" id="CAB4003256.1"/>
    </source>
</evidence>
<dbReference type="Gene3D" id="1.10.510.10">
    <property type="entry name" value="Transferase(Phosphotransferase) domain 1"/>
    <property type="match status" value="1"/>
</dbReference>
<dbReference type="InterPro" id="IPR038357">
    <property type="entry name" value="KEN_sf"/>
</dbReference>
<dbReference type="PROSITE" id="PS51392">
    <property type="entry name" value="KEN"/>
    <property type="match status" value="1"/>
</dbReference>
<dbReference type="SMART" id="SM00220">
    <property type="entry name" value="S_TKc"/>
    <property type="match status" value="1"/>
</dbReference>
<dbReference type="SMART" id="SM00671">
    <property type="entry name" value="SEL1"/>
    <property type="match status" value="4"/>
</dbReference>
<keyword evidence="1" id="KW-0808">Transferase</keyword>
<dbReference type="GO" id="GO:0006397">
    <property type="term" value="P:mRNA processing"/>
    <property type="evidence" value="ECO:0007669"/>
    <property type="project" value="InterPro"/>
</dbReference>
<dbReference type="GO" id="GO:0004674">
    <property type="term" value="F:protein serine/threonine kinase activity"/>
    <property type="evidence" value="ECO:0007669"/>
    <property type="project" value="InterPro"/>
</dbReference>
<dbReference type="InterPro" id="IPR045133">
    <property type="entry name" value="IRE1/2-like"/>
</dbReference>
<dbReference type="Pfam" id="PF00069">
    <property type="entry name" value="Pkinase"/>
    <property type="match status" value="1"/>
</dbReference>
<dbReference type="PROSITE" id="PS50011">
    <property type="entry name" value="PROTEIN_KINASE_DOM"/>
    <property type="match status" value="1"/>
</dbReference>
<dbReference type="GO" id="GO:0004521">
    <property type="term" value="F:RNA endonuclease activity"/>
    <property type="evidence" value="ECO:0007669"/>
    <property type="project" value="InterPro"/>
</dbReference>
<dbReference type="PROSITE" id="PS50293">
    <property type="entry name" value="TPR_REGION"/>
    <property type="match status" value="3"/>
</dbReference>
<dbReference type="GO" id="GO:0036498">
    <property type="term" value="P:IRE1-mediated unfolded protein response"/>
    <property type="evidence" value="ECO:0007669"/>
    <property type="project" value="TreeGrafter"/>
</dbReference>
<dbReference type="InterPro" id="IPR010513">
    <property type="entry name" value="KEN_dom"/>
</dbReference>
<comment type="caution">
    <text evidence="1">The sequence shown here is derived from an EMBL/GenBank/DDBJ whole genome shotgun (WGS) entry which is preliminary data.</text>
</comment>
<dbReference type="OrthoDB" id="63989at2759"/>
<keyword evidence="1" id="KW-0418">Kinase</keyword>
<dbReference type="Gene3D" id="1.20.1440.180">
    <property type="entry name" value="KEN domain"/>
    <property type="match status" value="1"/>
</dbReference>
<dbReference type="AlphaFoldDB" id="A0A6S7HFM6"/>
<sequence>MGNTPTKHKVNEYINAGRSYNESFQLQQALEDFQRVLILAKEMKDGKKETKANLELGNTYRYNNQIQKAVEYYKKALEMAEERGYKHEETRAYLGLGIAYNLNNQIQKAMEYYEKALEIAKERGYNTEETSAYLGLGDAYRLNNQIQKAMEYYEKALEIAKERGYKTEETSAYLGLGDVYRLNNQIEKARKYYEKALKIGKEQGYRYLNLTRNAFEKLSKITESPESWKWNESSKVHREKFIKLLQYGKDYPEEIRDVNGVRVCCSKEFLIGKGSDGTRVYVGLGKDGYEKAVKRLPRDACTGVAEHEKRVLNELNATKSNYVVNYWFLDEQSDKDYLFLILDLCEETLANVVAGNRLERLVTIAPDILRQVLKGLADLHCLPKPVLHRDLKPSNILRNVNGNWLLVDFGISRILTAGATTHPSEQRGTNDWRAVESSHHSNCMTDDSKVRYKKESDIQVVGIVAFYIVTKGQHPFGEERVRLGNLLDGKPVGLDTLKDPVLKDLLYWMLSHDPKDRPSAEEALKHPYLVPAEQQFKMLCKMGNQPEIKTRDVKSDVVRMLNSDPKDWRFLMNADVLKYLSTDPLKGKTFHYKPSWTDCLRLIRNVKEHWQDRPMPQPELFYLVGDPQEYFLHLFPNLPVEVHRIVRSCDWKERPDLREYFM</sequence>
<dbReference type="Proteomes" id="UP001152795">
    <property type="component" value="Unassembled WGS sequence"/>
</dbReference>
<proteinExistence type="predicted"/>
<dbReference type="InterPro" id="IPR006597">
    <property type="entry name" value="Sel1-like"/>
</dbReference>
<protein>
    <submittedName>
        <fullName evidence="1">Serine threonine- kinase endoribonuclease IRE1</fullName>
    </submittedName>
</protein>
<gene>
    <name evidence="1" type="ORF">PACLA_8A025797</name>
</gene>